<evidence type="ECO:0000256" key="3">
    <source>
        <dbReference type="SAM" id="SignalP"/>
    </source>
</evidence>
<gene>
    <name evidence="5" type="ORF">A3Q56_00564</name>
</gene>
<dbReference type="PANTHER" id="PTHR21724:SF108">
    <property type="entry name" value="SHKT DOMAIN-CONTAINING PROTEIN"/>
    <property type="match status" value="1"/>
</dbReference>
<dbReference type="SMART" id="SM00254">
    <property type="entry name" value="ShKT"/>
    <property type="match status" value="3"/>
</dbReference>
<feature type="disulfide bond" evidence="1">
    <location>
        <begin position="83"/>
        <end position="117"/>
    </location>
</feature>
<feature type="domain" description="ShKT" evidence="4">
    <location>
        <begin position="292"/>
        <end position="331"/>
    </location>
</feature>
<evidence type="ECO:0000313" key="6">
    <source>
        <dbReference type="Proteomes" id="UP000078046"/>
    </source>
</evidence>
<reference evidence="5 6" key="1">
    <citation type="submission" date="2016-04" db="EMBL/GenBank/DDBJ databases">
        <title>The genome of Intoshia linei affirms orthonectids as highly simplified spiralians.</title>
        <authorList>
            <person name="Mikhailov K.V."/>
            <person name="Slusarev G.S."/>
            <person name="Nikitin M.A."/>
            <person name="Logacheva M.D."/>
            <person name="Penin A."/>
            <person name="Aleoshin V."/>
            <person name="Panchin Y.V."/>
        </authorList>
    </citation>
    <scope>NUCLEOTIDE SEQUENCE [LARGE SCALE GENOMIC DNA]</scope>
    <source>
        <strain evidence="5">Intl2013</strain>
        <tissue evidence="5">Whole animal</tissue>
    </source>
</reference>
<evidence type="ECO:0000256" key="2">
    <source>
        <dbReference type="SAM" id="MobiDB-lite"/>
    </source>
</evidence>
<dbReference type="PANTHER" id="PTHR21724">
    <property type="entry name" value="SHKT DOMAIN-CONTAINING PROTEIN"/>
    <property type="match status" value="1"/>
</dbReference>
<feature type="domain" description="ShKT" evidence="4">
    <location>
        <begin position="31"/>
        <end position="65"/>
    </location>
</feature>
<dbReference type="Proteomes" id="UP000078046">
    <property type="component" value="Unassembled WGS sequence"/>
</dbReference>
<comment type="caution">
    <text evidence="1">Lacks conserved residue(s) required for the propagation of feature annotation.</text>
</comment>
<feature type="disulfide bond" evidence="1">
    <location>
        <begin position="31"/>
        <end position="65"/>
    </location>
</feature>
<accession>A0A177BBH5</accession>
<evidence type="ECO:0000313" key="5">
    <source>
        <dbReference type="EMBL" id="OAF71677.1"/>
    </source>
</evidence>
<evidence type="ECO:0000259" key="4">
    <source>
        <dbReference type="PROSITE" id="PS51670"/>
    </source>
</evidence>
<proteinExistence type="predicted"/>
<keyword evidence="6" id="KW-1185">Reference proteome</keyword>
<feature type="region of interest" description="Disordered" evidence="2">
    <location>
        <begin position="127"/>
        <end position="252"/>
    </location>
</feature>
<name>A0A177BBH5_9BILA</name>
<comment type="caution">
    <text evidence="5">The sequence shown here is derived from an EMBL/GenBank/DDBJ whole genome shotgun (WGS) entry which is preliminary data.</text>
</comment>
<organism evidence="5 6">
    <name type="scientific">Intoshia linei</name>
    <dbReference type="NCBI Taxonomy" id="1819745"/>
    <lineage>
        <taxon>Eukaryota</taxon>
        <taxon>Metazoa</taxon>
        <taxon>Spiralia</taxon>
        <taxon>Lophotrochozoa</taxon>
        <taxon>Mesozoa</taxon>
        <taxon>Orthonectida</taxon>
        <taxon>Rhopaluridae</taxon>
        <taxon>Intoshia</taxon>
    </lineage>
</organism>
<feature type="chain" id="PRO_5008056916" description="ShKT domain-containing protein" evidence="3">
    <location>
        <begin position="25"/>
        <end position="381"/>
    </location>
</feature>
<evidence type="ECO:0000256" key="1">
    <source>
        <dbReference type="PROSITE-ProRule" id="PRU01005"/>
    </source>
</evidence>
<dbReference type="Pfam" id="PF01549">
    <property type="entry name" value="ShK"/>
    <property type="match status" value="4"/>
</dbReference>
<dbReference type="EMBL" id="LWCA01000032">
    <property type="protein sequence ID" value="OAF71677.1"/>
    <property type="molecule type" value="Genomic_DNA"/>
</dbReference>
<feature type="domain" description="ShKT" evidence="4">
    <location>
        <begin position="83"/>
        <end position="117"/>
    </location>
</feature>
<dbReference type="AlphaFoldDB" id="A0A177BBH5"/>
<protein>
    <recommendedName>
        <fullName evidence="4">ShKT domain-containing protein</fullName>
    </recommendedName>
</protein>
<keyword evidence="1" id="KW-1015">Disulfide bond</keyword>
<dbReference type="InterPro" id="IPR003582">
    <property type="entry name" value="ShKT_dom"/>
</dbReference>
<dbReference type="PROSITE" id="PS51670">
    <property type="entry name" value="SHKT"/>
    <property type="match status" value="3"/>
</dbReference>
<feature type="signal peptide" evidence="3">
    <location>
        <begin position="1"/>
        <end position="24"/>
    </location>
</feature>
<keyword evidence="3" id="KW-0732">Signal</keyword>
<sequence length="381" mass="42258">MNLYYMWTKSIFVSVFILMDMVNSSVNVLPCHDVYDICNDYKNLCQDAEHSENLEKYCRLTCGYCTPSENTIVPKIVYTPEECQDKVDFCYLYVNQCQSDMYLEDLFNYCPKTCGHCVYVSTTTTTTSQSTSTTTTTAAPTTTTTTQEQTTTTTTVPPTTTTTTEAATTTTTTEEATTTTTTVPPTTNTTDAPTTTTTVTPTTTTEALTTTTVPPTTTTTTDAPSTITTTQAPTTTTTTAEPTTTTTMGPITTVTQPLGFSTSEEMCAELKLINNFCTLNYEFMNKHCGLTCIYSICIDVYSNCADITNLCNDQLFGLEMYNNCQRTCDHCGLSCYEEDNAQVYVEILFEYTWTRCSEAFNMEMCSNEYVKNICCQTCLFA</sequence>